<proteinExistence type="predicted"/>
<dbReference type="InterPro" id="IPR016181">
    <property type="entry name" value="Acyl_CoA_acyltransferase"/>
</dbReference>
<keyword evidence="3" id="KW-1185">Reference proteome</keyword>
<dbReference type="SUPFAM" id="SSF55729">
    <property type="entry name" value="Acyl-CoA N-acyltransferases (Nat)"/>
    <property type="match status" value="1"/>
</dbReference>
<dbReference type="PANTHER" id="PTHR31435:SF9">
    <property type="entry name" value="PROTEIN NATD1"/>
    <property type="match status" value="1"/>
</dbReference>
<protein>
    <recommendedName>
        <fullName evidence="1">N-acetyltransferase domain-containing protein</fullName>
    </recommendedName>
</protein>
<dbReference type="EMBL" id="BSOY01000021">
    <property type="protein sequence ID" value="GLS01231.1"/>
    <property type="molecule type" value="Genomic_DNA"/>
</dbReference>
<accession>A0ABQ6BIV0</accession>
<dbReference type="Proteomes" id="UP001156921">
    <property type="component" value="Unassembled WGS sequence"/>
</dbReference>
<evidence type="ECO:0000313" key="2">
    <source>
        <dbReference type="EMBL" id="GLS01231.1"/>
    </source>
</evidence>
<dbReference type="Gene3D" id="3.40.630.30">
    <property type="match status" value="1"/>
</dbReference>
<reference evidence="3" key="1">
    <citation type="journal article" date="2019" name="Int. J. Syst. Evol. Microbiol.">
        <title>The Global Catalogue of Microorganisms (GCM) 10K type strain sequencing project: providing services to taxonomists for standard genome sequencing and annotation.</title>
        <authorList>
            <consortium name="The Broad Institute Genomics Platform"/>
            <consortium name="The Broad Institute Genome Sequencing Center for Infectious Disease"/>
            <person name="Wu L."/>
            <person name="Ma J."/>
        </authorList>
    </citation>
    <scope>NUCLEOTIDE SEQUENCE [LARGE SCALE GENOMIC DNA]</scope>
    <source>
        <strain evidence="3">NBRC 110107</strain>
    </source>
</reference>
<dbReference type="RefSeq" id="WP_284222087.1">
    <property type="nucleotide sequence ID" value="NZ_BSOY01000021.1"/>
</dbReference>
<dbReference type="InterPro" id="IPR031165">
    <property type="entry name" value="GNAT_YJDJ"/>
</dbReference>
<dbReference type="Pfam" id="PF14542">
    <property type="entry name" value="Acetyltransf_CG"/>
    <property type="match status" value="1"/>
</dbReference>
<organism evidence="2 3">
    <name type="scientific">Brevundimonas denitrificans</name>
    <dbReference type="NCBI Taxonomy" id="1443434"/>
    <lineage>
        <taxon>Bacteria</taxon>
        <taxon>Pseudomonadati</taxon>
        <taxon>Pseudomonadota</taxon>
        <taxon>Alphaproteobacteria</taxon>
        <taxon>Caulobacterales</taxon>
        <taxon>Caulobacteraceae</taxon>
        <taxon>Brevundimonas</taxon>
    </lineage>
</organism>
<feature type="domain" description="N-acetyltransferase" evidence="1">
    <location>
        <begin position="5"/>
        <end position="95"/>
    </location>
</feature>
<dbReference type="PROSITE" id="PS51729">
    <property type="entry name" value="GNAT_YJDJ"/>
    <property type="match status" value="1"/>
</dbReference>
<dbReference type="InterPro" id="IPR045057">
    <property type="entry name" value="Gcn5-rel_NAT"/>
</dbReference>
<gene>
    <name evidence="2" type="ORF">GCM10007859_12420</name>
</gene>
<comment type="caution">
    <text evidence="2">The sequence shown here is derived from an EMBL/GenBank/DDBJ whole genome shotgun (WGS) entry which is preliminary data.</text>
</comment>
<evidence type="ECO:0000313" key="3">
    <source>
        <dbReference type="Proteomes" id="UP001156921"/>
    </source>
</evidence>
<name>A0ABQ6BIV0_9CAUL</name>
<sequence length="95" mass="10527">MTDLRDVRADQRFEQGFADPQGQLRTVFADYAVQGTTRVILHVEADPALRGTGAAGQFMQALGEHARAEGLKLAPRCSYAVAWLKRHPEFDDIKA</sequence>
<evidence type="ECO:0000259" key="1">
    <source>
        <dbReference type="PROSITE" id="PS51729"/>
    </source>
</evidence>
<dbReference type="PANTHER" id="PTHR31435">
    <property type="entry name" value="PROTEIN NATD1"/>
    <property type="match status" value="1"/>
</dbReference>